<comment type="caution">
    <text evidence="2">The sequence shown here is derived from an EMBL/GenBank/DDBJ whole genome shotgun (WGS) entry which is preliminary data.</text>
</comment>
<accession>A0A0F9RZH9</accession>
<sequence length="341" mass="38281">MRNVKKSHKRLIGIGGAAVIIILIVFGAQQLAPTNLPADDTGPAYSYVFAFDWASGENLEDLIQVSILVNDKELTDPNEINDFSNYKNEISAKMPEDIKVDLSDYDYAIFIINPNEATEGYWTREYQVYDLNGNANFTFYPKHKSTDIYGSVLDRDSGAVWTGATNGNYSIYLWFPFETTTERHQGAKWVISDVIADLSAKTLKKLNNEKYWRSRPTVFDMNDDQADHERTGDYLTITETTSIEFDFNDTIGAADSVTGLNITVDSDINFMVEYGAGANADKLYIVFLETWGTVYKTFSLDFEIDMGANLTCSNVKVGDHSIPGRYFNDVAPTFTSLQTLV</sequence>
<keyword evidence="1" id="KW-0812">Transmembrane</keyword>
<evidence type="ECO:0000256" key="1">
    <source>
        <dbReference type="SAM" id="Phobius"/>
    </source>
</evidence>
<name>A0A0F9RZH9_9ZZZZ</name>
<feature type="transmembrane region" description="Helical" evidence="1">
    <location>
        <begin position="12"/>
        <end position="32"/>
    </location>
</feature>
<keyword evidence="1" id="KW-0472">Membrane</keyword>
<gene>
    <name evidence="2" type="ORF">LCGC14_0913850</name>
</gene>
<evidence type="ECO:0000313" key="2">
    <source>
        <dbReference type="EMBL" id="KKN22563.1"/>
    </source>
</evidence>
<protein>
    <submittedName>
        <fullName evidence="2">Uncharacterized protein</fullName>
    </submittedName>
</protein>
<dbReference type="EMBL" id="LAZR01003049">
    <property type="protein sequence ID" value="KKN22563.1"/>
    <property type="molecule type" value="Genomic_DNA"/>
</dbReference>
<dbReference type="AlphaFoldDB" id="A0A0F9RZH9"/>
<organism evidence="2">
    <name type="scientific">marine sediment metagenome</name>
    <dbReference type="NCBI Taxonomy" id="412755"/>
    <lineage>
        <taxon>unclassified sequences</taxon>
        <taxon>metagenomes</taxon>
        <taxon>ecological metagenomes</taxon>
    </lineage>
</organism>
<proteinExistence type="predicted"/>
<reference evidence="2" key="1">
    <citation type="journal article" date="2015" name="Nature">
        <title>Complex archaea that bridge the gap between prokaryotes and eukaryotes.</title>
        <authorList>
            <person name="Spang A."/>
            <person name="Saw J.H."/>
            <person name="Jorgensen S.L."/>
            <person name="Zaremba-Niedzwiedzka K."/>
            <person name="Martijn J."/>
            <person name="Lind A.E."/>
            <person name="van Eijk R."/>
            <person name="Schleper C."/>
            <person name="Guy L."/>
            <person name="Ettema T.J."/>
        </authorList>
    </citation>
    <scope>NUCLEOTIDE SEQUENCE</scope>
</reference>
<keyword evidence="1" id="KW-1133">Transmembrane helix</keyword>